<accession>A0A921FZI6</accession>
<keyword evidence="2" id="KW-0808">Transferase</keyword>
<dbReference type="CDD" id="cd02440">
    <property type="entry name" value="AdoMet_MTases"/>
    <property type="match status" value="1"/>
</dbReference>
<dbReference type="EMBL" id="DYWT01000148">
    <property type="protein sequence ID" value="HJF31911.1"/>
    <property type="molecule type" value="Genomic_DNA"/>
</dbReference>
<keyword evidence="2" id="KW-0489">Methyltransferase</keyword>
<dbReference type="GO" id="GO:0032259">
    <property type="term" value="P:methylation"/>
    <property type="evidence" value="ECO:0007669"/>
    <property type="project" value="UniProtKB-KW"/>
</dbReference>
<dbReference type="Gene3D" id="3.40.50.150">
    <property type="entry name" value="Vaccinia Virus protein VP39"/>
    <property type="match status" value="1"/>
</dbReference>
<dbReference type="Pfam" id="PF08241">
    <property type="entry name" value="Methyltransf_11"/>
    <property type="match status" value="1"/>
</dbReference>
<proteinExistence type="predicted"/>
<dbReference type="Proteomes" id="UP000698173">
    <property type="component" value="Unassembled WGS sequence"/>
</dbReference>
<evidence type="ECO:0000313" key="2">
    <source>
        <dbReference type="EMBL" id="HJF31911.1"/>
    </source>
</evidence>
<protein>
    <submittedName>
        <fullName evidence="2">Methyltransferase domain-containing protein</fullName>
    </submittedName>
</protein>
<organism evidence="2 3">
    <name type="scientific">Sporosarcina psychrophila</name>
    <name type="common">Bacillus psychrophilus</name>
    <dbReference type="NCBI Taxonomy" id="1476"/>
    <lineage>
        <taxon>Bacteria</taxon>
        <taxon>Bacillati</taxon>
        <taxon>Bacillota</taxon>
        <taxon>Bacilli</taxon>
        <taxon>Bacillales</taxon>
        <taxon>Caryophanaceae</taxon>
        <taxon>Sporosarcina</taxon>
    </lineage>
</organism>
<dbReference type="InterPro" id="IPR013216">
    <property type="entry name" value="Methyltransf_11"/>
</dbReference>
<comment type="caution">
    <text evidence="2">The sequence shown here is derived from an EMBL/GenBank/DDBJ whole genome shotgun (WGS) entry which is preliminary data.</text>
</comment>
<sequence length="194" mass="21541">MTQNNSDKLTRKINILENADRKDNFPAEDLLKLLPIKRSNNILDLGAGTGYLALPAAKQIDGIVYALDLDVDILNYLDSKAKEEKLGNIKTVEGSFDNIPLEDNTIDIALASLALHEVNPLSDTLKQINRVLIENGYLLCVEFEQKEASNSPRVHSSVMEQELLNAGFSIKEKIFPSNKVANEALYIFIAQKQG</sequence>
<dbReference type="AlphaFoldDB" id="A0A921FZI6"/>
<evidence type="ECO:0000259" key="1">
    <source>
        <dbReference type="Pfam" id="PF08241"/>
    </source>
</evidence>
<dbReference type="InterPro" id="IPR029063">
    <property type="entry name" value="SAM-dependent_MTases_sf"/>
</dbReference>
<dbReference type="PANTHER" id="PTHR43861">
    <property type="entry name" value="TRANS-ACONITATE 2-METHYLTRANSFERASE-RELATED"/>
    <property type="match status" value="1"/>
</dbReference>
<gene>
    <name evidence="2" type="ORF">K8V56_09055</name>
</gene>
<dbReference type="SUPFAM" id="SSF53335">
    <property type="entry name" value="S-adenosyl-L-methionine-dependent methyltransferases"/>
    <property type="match status" value="1"/>
</dbReference>
<name>A0A921FZI6_SPOPS</name>
<reference evidence="2" key="1">
    <citation type="journal article" date="2021" name="PeerJ">
        <title>Extensive microbial diversity within the chicken gut microbiome revealed by metagenomics and culture.</title>
        <authorList>
            <person name="Gilroy R."/>
            <person name="Ravi A."/>
            <person name="Getino M."/>
            <person name="Pursley I."/>
            <person name="Horton D.L."/>
            <person name="Alikhan N.F."/>
            <person name="Baker D."/>
            <person name="Gharbi K."/>
            <person name="Hall N."/>
            <person name="Watson M."/>
            <person name="Adriaenssens E.M."/>
            <person name="Foster-Nyarko E."/>
            <person name="Jarju S."/>
            <person name="Secka A."/>
            <person name="Antonio M."/>
            <person name="Oren A."/>
            <person name="Chaudhuri R.R."/>
            <person name="La Ragione R."/>
            <person name="Hildebrand F."/>
            <person name="Pallen M.J."/>
        </authorList>
    </citation>
    <scope>NUCLEOTIDE SEQUENCE</scope>
    <source>
        <strain evidence="2">CHK171-7178</strain>
    </source>
</reference>
<reference evidence="2" key="2">
    <citation type="submission" date="2021-09" db="EMBL/GenBank/DDBJ databases">
        <authorList>
            <person name="Gilroy R."/>
        </authorList>
    </citation>
    <scope>NUCLEOTIDE SEQUENCE</scope>
    <source>
        <strain evidence="2">CHK171-7178</strain>
    </source>
</reference>
<feature type="domain" description="Methyltransferase type 11" evidence="1">
    <location>
        <begin position="43"/>
        <end position="140"/>
    </location>
</feature>
<dbReference type="GO" id="GO:0008757">
    <property type="term" value="F:S-adenosylmethionine-dependent methyltransferase activity"/>
    <property type="evidence" value="ECO:0007669"/>
    <property type="project" value="InterPro"/>
</dbReference>
<evidence type="ECO:0000313" key="3">
    <source>
        <dbReference type="Proteomes" id="UP000698173"/>
    </source>
</evidence>